<feature type="region of interest" description="Disordered" evidence="1">
    <location>
        <begin position="33"/>
        <end position="52"/>
    </location>
</feature>
<name>A0ABP8IR79_9BACT</name>
<feature type="chain" id="PRO_5046218019" description="Nuclear transport factor 2 family protein" evidence="2">
    <location>
        <begin position="28"/>
        <end position="190"/>
    </location>
</feature>
<organism evidence="3 4">
    <name type="scientific">Hymenobacter saemangeumensis</name>
    <dbReference type="NCBI Taxonomy" id="1084522"/>
    <lineage>
        <taxon>Bacteria</taxon>
        <taxon>Pseudomonadati</taxon>
        <taxon>Bacteroidota</taxon>
        <taxon>Cytophagia</taxon>
        <taxon>Cytophagales</taxon>
        <taxon>Hymenobacteraceae</taxon>
        <taxon>Hymenobacter</taxon>
    </lineage>
</organism>
<evidence type="ECO:0000313" key="4">
    <source>
        <dbReference type="Proteomes" id="UP001501153"/>
    </source>
</evidence>
<protein>
    <recommendedName>
        <fullName evidence="5">Nuclear transport factor 2 family protein</fullName>
    </recommendedName>
</protein>
<gene>
    <name evidence="3" type="ORF">GCM10023185_35760</name>
</gene>
<evidence type="ECO:0000256" key="1">
    <source>
        <dbReference type="SAM" id="MobiDB-lite"/>
    </source>
</evidence>
<reference evidence="4" key="1">
    <citation type="journal article" date="2019" name="Int. J. Syst. Evol. Microbiol.">
        <title>The Global Catalogue of Microorganisms (GCM) 10K type strain sequencing project: providing services to taxonomists for standard genome sequencing and annotation.</title>
        <authorList>
            <consortium name="The Broad Institute Genomics Platform"/>
            <consortium name="The Broad Institute Genome Sequencing Center for Infectious Disease"/>
            <person name="Wu L."/>
            <person name="Ma J."/>
        </authorList>
    </citation>
    <scope>NUCLEOTIDE SEQUENCE [LARGE SCALE GENOMIC DNA]</scope>
    <source>
        <strain evidence="4">JCM 17923</strain>
    </source>
</reference>
<keyword evidence="2" id="KW-0732">Signal</keyword>
<evidence type="ECO:0008006" key="5">
    <source>
        <dbReference type="Google" id="ProtNLM"/>
    </source>
</evidence>
<evidence type="ECO:0000313" key="3">
    <source>
        <dbReference type="EMBL" id="GAA4365480.1"/>
    </source>
</evidence>
<accession>A0ABP8IR79</accession>
<evidence type="ECO:0000256" key="2">
    <source>
        <dbReference type="SAM" id="SignalP"/>
    </source>
</evidence>
<keyword evidence="4" id="KW-1185">Reference proteome</keyword>
<sequence>MLLVMSPKILPIKNLLLLILAFSFACSRNENSHEKSVKERGSTTNDSASNHSAKNDNLDRVYYQFPEFWKDFRTAVINKDYSTIYKLTQFPFETRGPMDSDPLVKYDKAEFPKVFQTFLDEPVSDIDSTGKDIKTTQLGIIRHTIVPGRHYTLNGDWARVGNLEFNKGSNGWRLTFAYLEYPTIEIINKR</sequence>
<feature type="signal peptide" evidence="2">
    <location>
        <begin position="1"/>
        <end position="27"/>
    </location>
</feature>
<dbReference type="EMBL" id="BAABGZ010000074">
    <property type="protein sequence ID" value="GAA4365480.1"/>
    <property type="molecule type" value="Genomic_DNA"/>
</dbReference>
<proteinExistence type="predicted"/>
<comment type="caution">
    <text evidence="3">The sequence shown here is derived from an EMBL/GenBank/DDBJ whole genome shotgun (WGS) entry which is preliminary data.</text>
</comment>
<dbReference type="Proteomes" id="UP001501153">
    <property type="component" value="Unassembled WGS sequence"/>
</dbReference>
<feature type="compositionally biased region" description="Polar residues" evidence="1">
    <location>
        <begin position="42"/>
        <end position="52"/>
    </location>
</feature>